<dbReference type="SUPFAM" id="SSF52540">
    <property type="entry name" value="P-loop containing nucleoside triphosphate hydrolases"/>
    <property type="match status" value="2"/>
</dbReference>
<dbReference type="EMBL" id="MNXQ01000039">
    <property type="protein sequence ID" value="OIP03398.1"/>
    <property type="molecule type" value="Genomic_DNA"/>
</dbReference>
<dbReference type="Gene3D" id="2.40.50.140">
    <property type="entry name" value="Nucleic acid-binding proteins"/>
    <property type="match status" value="1"/>
</dbReference>
<feature type="domain" description="Helicase ATP-binding" evidence="8">
    <location>
        <begin position="230"/>
        <end position="379"/>
    </location>
</feature>
<keyword evidence="6" id="KW-0238">DNA-binding</keyword>
<sequence>MLSKTALEKLNIFSDEDLLHHYPFRYENLKDYQLGTIVSSKNIFTRSGKTVQKILIKTNAGIQEITYFNQPYLEKTLKTGVNISLAGNEYEVNGPFIHTGRLVPIYPETRGISSKALRRRIYNLLQTVRLQDWLPEKIKNKHKLLDLNSAIQQIHFPNNQAQIDAATKRLSFDELFLLQLEARERKSQWQEKKLSHQFKIDQEKILNLISSLPFPLTSGQNCCLKEILGDLAKDKPMNRLLQGEVGSGKTVIAALAIYVAYLNGYQSCLMAPTEILANQHFQTLKTVFANTGIKIGLITGSTKTVTGDIFVGTHALLFRKLDLTKLGLVVIDEQHRFGVKQRSRLLTGETTPHLLTMTATPIPRTVALTLYSDLDMSVLDEMPQGRSIVKTWVIPAEKRLDAYHWVASQIATHKTQAFIVCPLIEPSEKETMKDIKAVTQEFNQLKLIFNQLKLGLIHGRLKNKDKDHILEEFRKNKINILVATPVIEVGIDFPNATIMIIENAERFGLAQLHQLRGRVGRSEKNSYCLIFSQSQLSLKRLKYLETNYSGLKLAKMDLKLRGPGNLYGLKQHGFLQLKLASLMDIDLINQSRQAALDCQPLSWLLKKQLEKHKINLCLRNPNEKFLPAAKASAGQPLN</sequence>
<evidence type="ECO:0000313" key="10">
    <source>
        <dbReference type="EMBL" id="OIP03398.1"/>
    </source>
</evidence>
<dbReference type="Pfam" id="PF00271">
    <property type="entry name" value="Helicase_C"/>
    <property type="match status" value="1"/>
</dbReference>
<evidence type="ECO:0000256" key="2">
    <source>
        <dbReference type="ARBA" id="ARBA00022763"/>
    </source>
</evidence>
<dbReference type="InterPro" id="IPR001650">
    <property type="entry name" value="Helicase_C-like"/>
</dbReference>
<dbReference type="GO" id="GO:0006281">
    <property type="term" value="P:DNA repair"/>
    <property type="evidence" value="ECO:0007669"/>
    <property type="project" value="UniProtKB-KW"/>
</dbReference>
<keyword evidence="5" id="KW-0067">ATP-binding</keyword>
<evidence type="ECO:0000259" key="9">
    <source>
        <dbReference type="PROSITE" id="PS51194"/>
    </source>
</evidence>
<evidence type="ECO:0008006" key="12">
    <source>
        <dbReference type="Google" id="ProtNLM"/>
    </source>
</evidence>
<evidence type="ECO:0000256" key="6">
    <source>
        <dbReference type="ARBA" id="ARBA00023125"/>
    </source>
</evidence>
<dbReference type="GO" id="GO:0016787">
    <property type="term" value="F:hydrolase activity"/>
    <property type="evidence" value="ECO:0007669"/>
    <property type="project" value="UniProtKB-KW"/>
</dbReference>
<protein>
    <recommendedName>
        <fullName evidence="12">DNA helicase</fullName>
    </recommendedName>
</protein>
<dbReference type="PANTHER" id="PTHR47964">
    <property type="entry name" value="ATP-DEPENDENT DNA HELICASE HOMOLOG RECG, CHLOROPLASTIC"/>
    <property type="match status" value="1"/>
</dbReference>
<keyword evidence="2" id="KW-0227">DNA damage</keyword>
<dbReference type="SUPFAM" id="SSF50249">
    <property type="entry name" value="Nucleic acid-binding proteins"/>
    <property type="match status" value="1"/>
</dbReference>
<dbReference type="InterPro" id="IPR047112">
    <property type="entry name" value="RecG/Mfd"/>
</dbReference>
<keyword evidence="4" id="KW-0347">Helicase</keyword>
<feature type="domain" description="Helicase C-terminal" evidence="9">
    <location>
        <begin position="398"/>
        <end position="559"/>
    </location>
</feature>
<dbReference type="InterPro" id="IPR012340">
    <property type="entry name" value="NA-bd_OB-fold"/>
</dbReference>
<dbReference type="Gene3D" id="3.40.50.300">
    <property type="entry name" value="P-loop containing nucleotide triphosphate hydrolases"/>
    <property type="match status" value="2"/>
</dbReference>
<comment type="caution">
    <text evidence="10">The sequence shown here is derived from an EMBL/GenBank/DDBJ whole genome shotgun (WGS) entry which is preliminary data.</text>
</comment>
<dbReference type="SMART" id="SM00487">
    <property type="entry name" value="DEXDc"/>
    <property type="match status" value="1"/>
</dbReference>
<proteinExistence type="predicted"/>
<dbReference type="GO" id="GO:0005524">
    <property type="term" value="F:ATP binding"/>
    <property type="evidence" value="ECO:0007669"/>
    <property type="project" value="UniProtKB-KW"/>
</dbReference>
<dbReference type="GO" id="GO:0003678">
    <property type="term" value="F:DNA helicase activity"/>
    <property type="evidence" value="ECO:0007669"/>
    <property type="project" value="TreeGrafter"/>
</dbReference>
<keyword evidence="7" id="KW-0234">DNA repair</keyword>
<dbReference type="AlphaFoldDB" id="A0A1J5B938"/>
<dbReference type="Proteomes" id="UP000183605">
    <property type="component" value="Unassembled WGS sequence"/>
</dbReference>
<evidence type="ECO:0000313" key="11">
    <source>
        <dbReference type="Proteomes" id="UP000183605"/>
    </source>
</evidence>
<evidence type="ECO:0000256" key="5">
    <source>
        <dbReference type="ARBA" id="ARBA00022840"/>
    </source>
</evidence>
<dbReference type="Pfam" id="PF00270">
    <property type="entry name" value="DEAD"/>
    <property type="match status" value="1"/>
</dbReference>
<accession>A0A1J5B938</accession>
<evidence type="ECO:0000259" key="8">
    <source>
        <dbReference type="PROSITE" id="PS51192"/>
    </source>
</evidence>
<evidence type="ECO:0000256" key="1">
    <source>
        <dbReference type="ARBA" id="ARBA00022741"/>
    </source>
</evidence>
<evidence type="ECO:0000256" key="7">
    <source>
        <dbReference type="ARBA" id="ARBA00023204"/>
    </source>
</evidence>
<name>A0A1J5B938_9BACT</name>
<dbReference type="PROSITE" id="PS51194">
    <property type="entry name" value="HELICASE_CTER"/>
    <property type="match status" value="1"/>
</dbReference>
<evidence type="ECO:0000256" key="3">
    <source>
        <dbReference type="ARBA" id="ARBA00022801"/>
    </source>
</evidence>
<gene>
    <name evidence="10" type="ORF">AUK18_02145</name>
</gene>
<dbReference type="PANTHER" id="PTHR47964:SF1">
    <property type="entry name" value="ATP-DEPENDENT DNA HELICASE HOMOLOG RECG, CHLOROPLASTIC"/>
    <property type="match status" value="1"/>
</dbReference>
<keyword evidence="3" id="KW-0378">Hydrolase</keyword>
<dbReference type="InterPro" id="IPR014001">
    <property type="entry name" value="Helicase_ATP-bd"/>
</dbReference>
<keyword evidence="1" id="KW-0547">Nucleotide-binding</keyword>
<reference evidence="10 11" key="1">
    <citation type="journal article" date="2016" name="Environ. Microbiol.">
        <title>Genomic resolution of a cold subsurface aquifer community provides metabolic insights for novel microbes adapted to high CO concentrations.</title>
        <authorList>
            <person name="Probst A.J."/>
            <person name="Castelle C.J."/>
            <person name="Singh A."/>
            <person name="Brown C.T."/>
            <person name="Anantharaman K."/>
            <person name="Sharon I."/>
            <person name="Hug L.A."/>
            <person name="Burstein D."/>
            <person name="Emerson J.B."/>
            <person name="Thomas B.C."/>
            <person name="Banfield J.F."/>
        </authorList>
    </citation>
    <scope>NUCLEOTIDE SEQUENCE [LARGE SCALE GENOMIC DNA]</scope>
    <source>
        <strain evidence="10">CG2_30_44_31</strain>
    </source>
</reference>
<dbReference type="InterPro" id="IPR027417">
    <property type="entry name" value="P-loop_NTPase"/>
</dbReference>
<dbReference type="PROSITE" id="PS51192">
    <property type="entry name" value="HELICASE_ATP_BIND_1"/>
    <property type="match status" value="1"/>
</dbReference>
<dbReference type="SMART" id="SM00490">
    <property type="entry name" value="HELICc"/>
    <property type="match status" value="1"/>
</dbReference>
<dbReference type="InterPro" id="IPR011545">
    <property type="entry name" value="DEAD/DEAH_box_helicase_dom"/>
</dbReference>
<evidence type="ECO:0000256" key="4">
    <source>
        <dbReference type="ARBA" id="ARBA00022806"/>
    </source>
</evidence>
<dbReference type="GO" id="GO:0003677">
    <property type="term" value="F:DNA binding"/>
    <property type="evidence" value="ECO:0007669"/>
    <property type="project" value="UniProtKB-KW"/>
</dbReference>
<organism evidence="10 11">
    <name type="scientific">Candidatus Beckwithbacteria bacterium CG2_30_44_31</name>
    <dbReference type="NCBI Taxonomy" id="1805035"/>
    <lineage>
        <taxon>Bacteria</taxon>
        <taxon>Candidatus Beckwithiibacteriota</taxon>
    </lineage>
</organism>